<dbReference type="EMBL" id="JBBNAG010000004">
    <property type="protein sequence ID" value="KAK9141372.1"/>
    <property type="molecule type" value="Genomic_DNA"/>
</dbReference>
<protein>
    <recommendedName>
        <fullName evidence="3">Phosphoglycerate mutase</fullName>
    </recommendedName>
</protein>
<keyword evidence="2" id="KW-1185">Reference proteome</keyword>
<dbReference type="SUPFAM" id="SSF53254">
    <property type="entry name" value="Phosphoglycerate mutase-like"/>
    <property type="match status" value="1"/>
</dbReference>
<comment type="caution">
    <text evidence="1">The sequence shown here is derived from an EMBL/GenBank/DDBJ whole genome shotgun (WGS) entry which is preliminary data.</text>
</comment>
<evidence type="ECO:0008006" key="3">
    <source>
        <dbReference type="Google" id="ProtNLM"/>
    </source>
</evidence>
<dbReference type="PROSITE" id="PS00175">
    <property type="entry name" value="PG_MUTASE"/>
    <property type="match status" value="1"/>
</dbReference>
<sequence>MVDSADRVCPNKRCSFFVTPVTARRPHGSSIGTHPQESAYLYPRAQVRIPWGGRGEISTSLTMETIVGATVEGETLTNEIPNGVAEVVLVRHGETTWNALGRIQLVID</sequence>
<dbReference type="GO" id="GO:0003824">
    <property type="term" value="F:catalytic activity"/>
    <property type="evidence" value="ECO:0007669"/>
    <property type="project" value="InterPro"/>
</dbReference>
<proteinExistence type="predicted"/>
<organism evidence="1 2">
    <name type="scientific">Stephania cephalantha</name>
    <dbReference type="NCBI Taxonomy" id="152367"/>
    <lineage>
        <taxon>Eukaryota</taxon>
        <taxon>Viridiplantae</taxon>
        <taxon>Streptophyta</taxon>
        <taxon>Embryophyta</taxon>
        <taxon>Tracheophyta</taxon>
        <taxon>Spermatophyta</taxon>
        <taxon>Magnoliopsida</taxon>
        <taxon>Ranunculales</taxon>
        <taxon>Menispermaceae</taxon>
        <taxon>Menispermoideae</taxon>
        <taxon>Cissampelideae</taxon>
        <taxon>Stephania</taxon>
    </lineage>
</organism>
<name>A0AAP0JWC5_9MAGN</name>
<dbReference type="InterPro" id="IPR029033">
    <property type="entry name" value="His_PPase_superfam"/>
</dbReference>
<dbReference type="Proteomes" id="UP001419268">
    <property type="component" value="Unassembled WGS sequence"/>
</dbReference>
<accession>A0AAP0JWC5</accession>
<gene>
    <name evidence="1" type="ORF">Scep_011053</name>
</gene>
<evidence type="ECO:0000313" key="1">
    <source>
        <dbReference type="EMBL" id="KAK9141372.1"/>
    </source>
</evidence>
<evidence type="ECO:0000313" key="2">
    <source>
        <dbReference type="Proteomes" id="UP001419268"/>
    </source>
</evidence>
<dbReference type="InterPro" id="IPR001345">
    <property type="entry name" value="PG/BPGM_mutase_AS"/>
</dbReference>
<dbReference type="AlphaFoldDB" id="A0AAP0JWC5"/>
<reference evidence="1 2" key="1">
    <citation type="submission" date="2024-01" db="EMBL/GenBank/DDBJ databases">
        <title>Genome assemblies of Stephania.</title>
        <authorList>
            <person name="Yang L."/>
        </authorList>
    </citation>
    <scope>NUCLEOTIDE SEQUENCE [LARGE SCALE GENOMIC DNA]</scope>
    <source>
        <strain evidence="1">JXDWG</strain>
        <tissue evidence="1">Leaf</tissue>
    </source>
</reference>